<dbReference type="KEGG" id="samy:DB32_000981"/>
<dbReference type="RefSeq" id="WP_053231249.1">
    <property type="nucleotide sequence ID" value="NZ_CP011125.1"/>
</dbReference>
<accession>A0A0F6YHB5</accession>
<evidence type="ECO:0000313" key="2">
    <source>
        <dbReference type="Proteomes" id="UP000034883"/>
    </source>
</evidence>
<name>A0A0F6YHB5_9BACT</name>
<proteinExistence type="predicted"/>
<keyword evidence="2" id="KW-1185">Reference proteome</keyword>
<gene>
    <name evidence="1" type="ORF">DB32_000981</name>
</gene>
<organism evidence="1 2">
    <name type="scientific">Sandaracinus amylolyticus</name>
    <dbReference type="NCBI Taxonomy" id="927083"/>
    <lineage>
        <taxon>Bacteria</taxon>
        <taxon>Pseudomonadati</taxon>
        <taxon>Myxococcota</taxon>
        <taxon>Polyangia</taxon>
        <taxon>Polyangiales</taxon>
        <taxon>Sandaracinaceae</taxon>
        <taxon>Sandaracinus</taxon>
    </lineage>
</organism>
<protein>
    <submittedName>
        <fullName evidence="1">Uncharacterized protein</fullName>
    </submittedName>
</protein>
<dbReference type="AlphaFoldDB" id="A0A0F6YHB5"/>
<evidence type="ECO:0000313" key="1">
    <source>
        <dbReference type="EMBL" id="AKF03832.1"/>
    </source>
</evidence>
<dbReference type="EMBL" id="CP011125">
    <property type="protein sequence ID" value="AKF03832.1"/>
    <property type="molecule type" value="Genomic_DNA"/>
</dbReference>
<dbReference type="Proteomes" id="UP000034883">
    <property type="component" value="Chromosome"/>
</dbReference>
<reference evidence="1 2" key="1">
    <citation type="submission" date="2015-03" db="EMBL/GenBank/DDBJ databases">
        <title>Genome assembly of Sandaracinus amylolyticus DSM 53668.</title>
        <authorList>
            <person name="Sharma G."/>
            <person name="Subramanian S."/>
        </authorList>
    </citation>
    <scope>NUCLEOTIDE SEQUENCE [LARGE SCALE GENOMIC DNA]</scope>
    <source>
        <strain evidence="1 2">DSM 53668</strain>
    </source>
</reference>
<sequence>MERWDFLRRLIVITALVEARDVTGAKRELATLRGRMDDTARSRQLETVHADAWGLEPAPATFGEALDRVEALVAAIELER</sequence>